<dbReference type="AlphaFoldDB" id="R7ZUS8"/>
<dbReference type="STRING" id="1232681.ADIS_1702"/>
<reference evidence="1 2" key="1">
    <citation type="submission" date="2013-02" db="EMBL/GenBank/DDBJ databases">
        <title>A novel strain isolated from Lonar lake, Maharashtra, India.</title>
        <authorList>
            <person name="Singh A."/>
        </authorList>
    </citation>
    <scope>NUCLEOTIDE SEQUENCE [LARGE SCALE GENOMIC DNA]</scope>
    <source>
        <strain evidence="1 2">AK24</strain>
    </source>
</reference>
<proteinExistence type="predicted"/>
<evidence type="ECO:0000313" key="1">
    <source>
        <dbReference type="EMBL" id="EON77783.1"/>
    </source>
</evidence>
<protein>
    <submittedName>
        <fullName evidence="1">Uncharacterized protein</fullName>
    </submittedName>
</protein>
<organism evidence="1 2">
    <name type="scientific">Lunatimonas lonarensis</name>
    <dbReference type="NCBI Taxonomy" id="1232681"/>
    <lineage>
        <taxon>Bacteria</taxon>
        <taxon>Pseudomonadati</taxon>
        <taxon>Bacteroidota</taxon>
        <taxon>Cytophagia</taxon>
        <taxon>Cytophagales</taxon>
        <taxon>Cyclobacteriaceae</taxon>
    </lineage>
</organism>
<name>R7ZUS8_9BACT</name>
<keyword evidence="2" id="KW-1185">Reference proteome</keyword>
<comment type="caution">
    <text evidence="1">The sequence shown here is derived from an EMBL/GenBank/DDBJ whole genome shotgun (WGS) entry which is preliminary data.</text>
</comment>
<sequence>MIGQAVSLFLIAPENVKSLGSTSLPFGVLAERKAFFG</sequence>
<dbReference type="EMBL" id="AQHR01000049">
    <property type="protein sequence ID" value="EON77783.1"/>
    <property type="molecule type" value="Genomic_DNA"/>
</dbReference>
<gene>
    <name evidence="1" type="ORF">ADIS_1702</name>
</gene>
<evidence type="ECO:0000313" key="2">
    <source>
        <dbReference type="Proteomes" id="UP000013909"/>
    </source>
</evidence>
<dbReference type="Proteomes" id="UP000013909">
    <property type="component" value="Unassembled WGS sequence"/>
</dbReference>
<accession>R7ZUS8</accession>